<name>A0A443J081_9RHOB</name>
<evidence type="ECO:0000313" key="3">
    <source>
        <dbReference type="Proteomes" id="UP000285710"/>
    </source>
</evidence>
<dbReference type="EMBL" id="SAUW01000004">
    <property type="protein sequence ID" value="RWR13820.1"/>
    <property type="molecule type" value="Genomic_DNA"/>
</dbReference>
<reference evidence="2 3" key="2">
    <citation type="submission" date="2019-01" db="EMBL/GenBank/DDBJ databases">
        <authorList>
            <person name="Li Y."/>
        </authorList>
    </citation>
    <scope>NUCLEOTIDE SEQUENCE [LARGE SCALE GENOMIC DNA]</scope>
    <source>
        <strain evidence="2 3">2D-5</strain>
    </source>
</reference>
<evidence type="ECO:0000256" key="1">
    <source>
        <dbReference type="SAM" id="SignalP"/>
    </source>
</evidence>
<sequence length="106" mass="11469">MRFFVSAAVLAFTALPALSKTANCELVADGQTWIDGPCEFTALKSGEGSFMITGGNGYFAYVNINDGEARGDWNGPDKEDRAHWLLGMLTRDGACWVNETARVCAK</sequence>
<dbReference type="AlphaFoldDB" id="A0A443J081"/>
<reference evidence="2 3" key="1">
    <citation type="submission" date="2019-01" db="EMBL/GenBank/DDBJ databases">
        <title>Sinorhodobacter populi sp. nov. isolated from the symptomatic bark tissue of Populus euramericana canker.</title>
        <authorList>
            <person name="Xu G."/>
        </authorList>
    </citation>
    <scope>NUCLEOTIDE SEQUENCE [LARGE SCALE GENOMIC DNA]</scope>
    <source>
        <strain evidence="2 3">2D-5</strain>
    </source>
</reference>
<gene>
    <name evidence="2" type="ORF">D2T33_05325</name>
</gene>
<dbReference type="Proteomes" id="UP000285710">
    <property type="component" value="Unassembled WGS sequence"/>
</dbReference>
<organism evidence="2 3">
    <name type="scientific">Paenirhodobacter populi</name>
    <dbReference type="NCBI Taxonomy" id="2306993"/>
    <lineage>
        <taxon>Bacteria</taxon>
        <taxon>Pseudomonadati</taxon>
        <taxon>Pseudomonadota</taxon>
        <taxon>Alphaproteobacteria</taxon>
        <taxon>Rhodobacterales</taxon>
        <taxon>Rhodobacter group</taxon>
        <taxon>Paenirhodobacter</taxon>
    </lineage>
</organism>
<proteinExistence type="predicted"/>
<accession>A0A443J081</accession>
<protein>
    <submittedName>
        <fullName evidence="2">Uncharacterized protein</fullName>
    </submittedName>
</protein>
<feature type="signal peptide" evidence="1">
    <location>
        <begin position="1"/>
        <end position="22"/>
    </location>
</feature>
<keyword evidence="3" id="KW-1185">Reference proteome</keyword>
<feature type="chain" id="PRO_5019217413" evidence="1">
    <location>
        <begin position="23"/>
        <end position="106"/>
    </location>
</feature>
<evidence type="ECO:0000313" key="2">
    <source>
        <dbReference type="EMBL" id="RWR13820.1"/>
    </source>
</evidence>
<dbReference type="RefSeq" id="WP_128269103.1">
    <property type="nucleotide sequence ID" value="NZ_SAUW01000004.1"/>
</dbReference>
<keyword evidence="1" id="KW-0732">Signal</keyword>
<comment type="caution">
    <text evidence="2">The sequence shown here is derived from an EMBL/GenBank/DDBJ whole genome shotgun (WGS) entry which is preliminary data.</text>
</comment>